<keyword evidence="3" id="KW-1133">Transmembrane helix</keyword>
<dbReference type="HOGENOM" id="CLU_2099619_0_0_1"/>
<dbReference type="Pfam" id="PF03024">
    <property type="entry name" value="Folate_rec"/>
    <property type="match status" value="1"/>
</dbReference>
<keyword evidence="3" id="KW-0472">Membrane</keyword>
<evidence type="ECO:0000259" key="4">
    <source>
        <dbReference type="Pfam" id="PF03024"/>
    </source>
</evidence>
<dbReference type="InterPro" id="IPR018143">
    <property type="entry name" value="Folate_rcpt-like"/>
</dbReference>
<keyword evidence="1" id="KW-0732">Signal</keyword>
<keyword evidence="6" id="KW-1185">Reference proteome</keyword>
<protein>
    <recommendedName>
        <fullName evidence="4">Folate receptor-like domain-containing protein</fullName>
    </recommendedName>
</protein>
<keyword evidence="3" id="KW-0812">Transmembrane</keyword>
<evidence type="ECO:0000256" key="1">
    <source>
        <dbReference type="ARBA" id="ARBA00022729"/>
    </source>
</evidence>
<dbReference type="AlphaFoldDB" id="V4AWK8"/>
<dbReference type="EMBL" id="KB201037">
    <property type="protein sequence ID" value="ESO99385.1"/>
    <property type="molecule type" value="Genomic_DNA"/>
</dbReference>
<organism evidence="5 6">
    <name type="scientific">Lottia gigantea</name>
    <name type="common">Giant owl limpet</name>
    <dbReference type="NCBI Taxonomy" id="225164"/>
    <lineage>
        <taxon>Eukaryota</taxon>
        <taxon>Metazoa</taxon>
        <taxon>Spiralia</taxon>
        <taxon>Lophotrochozoa</taxon>
        <taxon>Mollusca</taxon>
        <taxon>Gastropoda</taxon>
        <taxon>Patellogastropoda</taxon>
        <taxon>Lottioidea</taxon>
        <taxon>Lottiidae</taxon>
        <taxon>Lottia</taxon>
    </lineage>
</organism>
<gene>
    <name evidence="5" type="ORF">LOTGIDRAFT_158471</name>
</gene>
<feature type="domain" description="Folate receptor-like" evidence="4">
    <location>
        <begin position="7"/>
        <end position="71"/>
    </location>
</feature>
<dbReference type="GeneID" id="20237756"/>
<sequence>MGPLFAASKTCANMMNYLMCFFCSPDQHIWYKQRARVCSDFCTDLYDECKDAEFKGEKIGSNYENGSMFCEAQDFSVADSGCFKFDPKVFDGAVQHLNYFLPFVTSLIMIVSVLII</sequence>
<evidence type="ECO:0000256" key="3">
    <source>
        <dbReference type="SAM" id="Phobius"/>
    </source>
</evidence>
<dbReference type="OrthoDB" id="5982264at2759"/>
<reference evidence="5 6" key="1">
    <citation type="journal article" date="2013" name="Nature">
        <title>Insights into bilaterian evolution from three spiralian genomes.</title>
        <authorList>
            <person name="Simakov O."/>
            <person name="Marletaz F."/>
            <person name="Cho S.J."/>
            <person name="Edsinger-Gonzales E."/>
            <person name="Havlak P."/>
            <person name="Hellsten U."/>
            <person name="Kuo D.H."/>
            <person name="Larsson T."/>
            <person name="Lv J."/>
            <person name="Arendt D."/>
            <person name="Savage R."/>
            <person name="Osoegawa K."/>
            <person name="de Jong P."/>
            <person name="Grimwood J."/>
            <person name="Chapman J.A."/>
            <person name="Shapiro H."/>
            <person name="Aerts A."/>
            <person name="Otillar R.P."/>
            <person name="Terry A.Y."/>
            <person name="Boore J.L."/>
            <person name="Grigoriev I.V."/>
            <person name="Lindberg D.R."/>
            <person name="Seaver E.C."/>
            <person name="Weisblat D.A."/>
            <person name="Putnam N.H."/>
            <person name="Rokhsar D.S."/>
        </authorList>
    </citation>
    <scope>NUCLEOTIDE SEQUENCE [LARGE SCALE GENOMIC DNA]</scope>
</reference>
<keyword evidence="2" id="KW-1015">Disulfide bond</keyword>
<dbReference type="Proteomes" id="UP000030746">
    <property type="component" value="Unassembled WGS sequence"/>
</dbReference>
<accession>V4AWK8</accession>
<dbReference type="RefSeq" id="XP_009049875.1">
    <property type="nucleotide sequence ID" value="XM_009051627.1"/>
</dbReference>
<evidence type="ECO:0000256" key="2">
    <source>
        <dbReference type="ARBA" id="ARBA00023157"/>
    </source>
</evidence>
<proteinExistence type="predicted"/>
<evidence type="ECO:0000313" key="5">
    <source>
        <dbReference type="EMBL" id="ESO99385.1"/>
    </source>
</evidence>
<dbReference type="OMA" id="CELVYRE"/>
<dbReference type="CTD" id="20237756"/>
<evidence type="ECO:0000313" key="6">
    <source>
        <dbReference type="Proteomes" id="UP000030746"/>
    </source>
</evidence>
<feature type="transmembrane region" description="Helical" evidence="3">
    <location>
        <begin position="97"/>
        <end position="115"/>
    </location>
</feature>
<name>V4AWK8_LOTGI</name>
<dbReference type="KEGG" id="lgi:LOTGIDRAFT_158471"/>